<dbReference type="Pfam" id="PF07992">
    <property type="entry name" value="Pyr_redox_2"/>
    <property type="match status" value="1"/>
</dbReference>
<dbReference type="SUPFAM" id="SSF46548">
    <property type="entry name" value="alpha-helical ferredoxin"/>
    <property type="match status" value="1"/>
</dbReference>
<feature type="domain" description="4Fe-4S ferredoxin-type" evidence="1">
    <location>
        <begin position="31"/>
        <end position="61"/>
    </location>
</feature>
<dbReference type="Pfam" id="PF14691">
    <property type="entry name" value="Fer4_20"/>
    <property type="match status" value="1"/>
</dbReference>
<evidence type="ECO:0000313" key="2">
    <source>
        <dbReference type="EMBL" id="PRH88107.1"/>
    </source>
</evidence>
<dbReference type="Proteomes" id="UP000237682">
    <property type="component" value="Unassembled WGS sequence"/>
</dbReference>
<dbReference type="InterPro" id="IPR009051">
    <property type="entry name" value="Helical_ferredxn"/>
</dbReference>
<proteinExistence type="predicted"/>
<dbReference type="PANTHER" id="PTHR42783:SF3">
    <property type="entry name" value="GLUTAMATE SYNTHASE [NADPH] SMALL CHAIN-RELATED"/>
    <property type="match status" value="1"/>
</dbReference>
<dbReference type="InterPro" id="IPR023753">
    <property type="entry name" value="FAD/NAD-binding_dom"/>
</dbReference>
<dbReference type="InterPro" id="IPR036188">
    <property type="entry name" value="FAD/NAD-bd_sf"/>
</dbReference>
<protein>
    <submittedName>
        <fullName evidence="2">Dihydropyrimidine dehydrogenase</fullName>
    </submittedName>
</protein>
<evidence type="ECO:0000259" key="1">
    <source>
        <dbReference type="PROSITE" id="PS51379"/>
    </source>
</evidence>
<dbReference type="PANTHER" id="PTHR42783">
    <property type="entry name" value="GLUTAMATE SYNTHASE [NADPH] SMALL CHAIN"/>
    <property type="match status" value="1"/>
</dbReference>
<reference evidence="2 3" key="1">
    <citation type="submission" date="2018-02" db="EMBL/GenBank/DDBJ databases">
        <title>Whole genome sequencing of endophytic bacterium.</title>
        <authorList>
            <person name="Eedara R."/>
            <person name="Podile A.R."/>
        </authorList>
    </citation>
    <scope>NUCLEOTIDE SEQUENCE [LARGE SCALE GENOMIC DNA]</scope>
    <source>
        <strain evidence="2 3">RP1T</strain>
    </source>
</reference>
<keyword evidence="3" id="KW-1185">Reference proteome</keyword>
<dbReference type="PRINTS" id="PR00469">
    <property type="entry name" value="PNDRDTASEII"/>
</dbReference>
<gene>
    <name evidence="2" type="ORF">C5L14_09475</name>
</gene>
<dbReference type="Gene3D" id="3.50.50.60">
    <property type="entry name" value="FAD/NAD(P)-binding domain"/>
    <property type="match status" value="2"/>
</dbReference>
<name>A0A2S9QFI1_9HYPH</name>
<evidence type="ECO:0000313" key="3">
    <source>
        <dbReference type="Proteomes" id="UP000237682"/>
    </source>
</evidence>
<comment type="caution">
    <text evidence="2">The sequence shown here is derived from an EMBL/GenBank/DDBJ whole genome shotgun (WGS) entry which is preliminary data.</text>
</comment>
<dbReference type="SUPFAM" id="SSF51971">
    <property type="entry name" value="Nucleotide-binding domain"/>
    <property type="match status" value="2"/>
</dbReference>
<accession>A0A2S9QFI1</accession>
<dbReference type="PRINTS" id="PR00368">
    <property type="entry name" value="FADPNR"/>
</dbReference>
<dbReference type="Gene3D" id="1.10.1060.10">
    <property type="entry name" value="Alpha-helical ferredoxin"/>
    <property type="match status" value="1"/>
</dbReference>
<dbReference type="GO" id="GO:0016491">
    <property type="term" value="F:oxidoreductase activity"/>
    <property type="evidence" value="ECO:0007669"/>
    <property type="project" value="InterPro"/>
</dbReference>
<organism evidence="2 3">
    <name type="scientific">Labrys okinawensis</name>
    <dbReference type="NCBI Taxonomy" id="346911"/>
    <lineage>
        <taxon>Bacteria</taxon>
        <taxon>Pseudomonadati</taxon>
        <taxon>Pseudomonadota</taxon>
        <taxon>Alphaproteobacteria</taxon>
        <taxon>Hyphomicrobiales</taxon>
        <taxon>Xanthobacteraceae</taxon>
        <taxon>Labrys</taxon>
    </lineage>
</organism>
<dbReference type="RefSeq" id="WP_105861772.1">
    <property type="nucleotide sequence ID" value="NZ_PUEJ01000003.1"/>
</dbReference>
<sequence>MTARSDIARGRLDSATLASNFSDLHPAFDRHEARVAAERCLFCYDAPCVKACPTSIDIPLFIREIMTGNTVGAARTILESNIMGGMCARVCPTETLCEEACVKETSEGRAVEIGNLQRYATDELFAKGRQLFKRGAPTGKRVAVVGAGPAGLSCAHKLATLGHEVVVFEAREKAGGLNEYGIAAYKSTGDFAQAEVDYITAIGGITIDYGKRLGRDIELSDLARQFDAVFLGMGLGDTNDLGLEEGIEGVIDAVDYIADLRQATNLADLPVGRRIVVIGGGMTAIDIASQTKRLGAESVTIAYRRGQPQMNASDYEQEVAQTDGVLIRHWLKPVRLHAEDGKLVAVELEYTVEQDGRLAGTGETVRLECDQLFTAIGQSFLPGEVNGVPLALEKGRIAVDAQRRTSVPGIWAGGDCVAGGKDLTVAAVEDGKQAALSIDLALKSRAKAA</sequence>
<dbReference type="PROSITE" id="PS51379">
    <property type="entry name" value="4FE4S_FER_2"/>
    <property type="match status" value="1"/>
</dbReference>
<dbReference type="EMBL" id="PUEJ01000003">
    <property type="protein sequence ID" value="PRH88107.1"/>
    <property type="molecule type" value="Genomic_DNA"/>
</dbReference>
<dbReference type="InterPro" id="IPR017896">
    <property type="entry name" value="4Fe4S_Fe-S-bd"/>
</dbReference>
<dbReference type="AlphaFoldDB" id="A0A2S9QFI1"/>
<dbReference type="GO" id="GO:0051536">
    <property type="term" value="F:iron-sulfur cluster binding"/>
    <property type="evidence" value="ECO:0007669"/>
    <property type="project" value="InterPro"/>
</dbReference>
<dbReference type="InterPro" id="IPR028261">
    <property type="entry name" value="DPD_II"/>
</dbReference>
<dbReference type="OrthoDB" id="9803192at2"/>